<protein>
    <submittedName>
        <fullName evidence="1">Uncharacterized protein</fullName>
    </submittedName>
</protein>
<dbReference type="OrthoDB" id="6355951at2759"/>
<dbReference type="AlphaFoldDB" id="A0A5B7K276"/>
<sequence length="76" mass="9023">MLHIKTLVYKILSEMHKARGISQSHHHYRRLAKQCLDVLQKLRHDVSGQDSYPDHLALDVIHKYFKNFLVDNLMVQ</sequence>
<dbReference type="EMBL" id="VSRR010124108">
    <property type="protein sequence ID" value="MPD00724.1"/>
    <property type="molecule type" value="Genomic_DNA"/>
</dbReference>
<keyword evidence="2" id="KW-1185">Reference proteome</keyword>
<proteinExistence type="predicted"/>
<gene>
    <name evidence="1" type="ORF">E2C01_096217</name>
</gene>
<evidence type="ECO:0000313" key="1">
    <source>
        <dbReference type="EMBL" id="MPD00724.1"/>
    </source>
</evidence>
<evidence type="ECO:0000313" key="2">
    <source>
        <dbReference type="Proteomes" id="UP000324222"/>
    </source>
</evidence>
<reference evidence="1 2" key="1">
    <citation type="submission" date="2019-05" db="EMBL/GenBank/DDBJ databases">
        <title>Another draft genome of Portunus trituberculatus and its Hox gene families provides insights of decapod evolution.</title>
        <authorList>
            <person name="Jeong J.-H."/>
            <person name="Song I."/>
            <person name="Kim S."/>
            <person name="Choi T."/>
            <person name="Kim D."/>
            <person name="Ryu S."/>
            <person name="Kim W."/>
        </authorList>
    </citation>
    <scope>NUCLEOTIDE SEQUENCE [LARGE SCALE GENOMIC DNA]</scope>
    <source>
        <tissue evidence="1">Muscle</tissue>
    </source>
</reference>
<name>A0A5B7K276_PORTR</name>
<comment type="caution">
    <text evidence="1">The sequence shown here is derived from an EMBL/GenBank/DDBJ whole genome shotgun (WGS) entry which is preliminary data.</text>
</comment>
<accession>A0A5B7K276</accession>
<organism evidence="1 2">
    <name type="scientific">Portunus trituberculatus</name>
    <name type="common">Swimming crab</name>
    <name type="synonym">Neptunus trituberculatus</name>
    <dbReference type="NCBI Taxonomy" id="210409"/>
    <lineage>
        <taxon>Eukaryota</taxon>
        <taxon>Metazoa</taxon>
        <taxon>Ecdysozoa</taxon>
        <taxon>Arthropoda</taxon>
        <taxon>Crustacea</taxon>
        <taxon>Multicrustacea</taxon>
        <taxon>Malacostraca</taxon>
        <taxon>Eumalacostraca</taxon>
        <taxon>Eucarida</taxon>
        <taxon>Decapoda</taxon>
        <taxon>Pleocyemata</taxon>
        <taxon>Brachyura</taxon>
        <taxon>Eubrachyura</taxon>
        <taxon>Portunoidea</taxon>
        <taxon>Portunidae</taxon>
        <taxon>Portuninae</taxon>
        <taxon>Portunus</taxon>
    </lineage>
</organism>
<dbReference type="Proteomes" id="UP000324222">
    <property type="component" value="Unassembled WGS sequence"/>
</dbReference>